<dbReference type="Gene3D" id="1.25.40.10">
    <property type="entry name" value="Tetratricopeptide repeat domain"/>
    <property type="match status" value="1"/>
</dbReference>
<gene>
    <name evidence="1" type="ORF">ACFPFW_05405</name>
</gene>
<reference evidence="2" key="1">
    <citation type="journal article" date="2019" name="Int. J. Syst. Evol. Microbiol.">
        <title>The Global Catalogue of Microorganisms (GCM) 10K type strain sequencing project: providing services to taxonomists for standard genome sequencing and annotation.</title>
        <authorList>
            <consortium name="The Broad Institute Genomics Platform"/>
            <consortium name="The Broad Institute Genome Sequencing Center for Infectious Disease"/>
            <person name="Wu L."/>
            <person name="Ma J."/>
        </authorList>
    </citation>
    <scope>NUCLEOTIDE SEQUENCE [LARGE SCALE GENOMIC DNA]</scope>
    <source>
        <strain evidence="2">CGMCC 1.16444</strain>
    </source>
</reference>
<dbReference type="RefSeq" id="WP_162799661.1">
    <property type="nucleotide sequence ID" value="NZ_JBHSJF010000005.1"/>
</dbReference>
<dbReference type="SUPFAM" id="SSF48452">
    <property type="entry name" value="TPR-like"/>
    <property type="match status" value="1"/>
</dbReference>
<dbReference type="InterPro" id="IPR011990">
    <property type="entry name" value="TPR-like_helical_dom_sf"/>
</dbReference>
<name>A0ABV9Z159_9HYPH</name>
<dbReference type="EMBL" id="JBHSJF010000005">
    <property type="protein sequence ID" value="MFC5067450.1"/>
    <property type="molecule type" value="Genomic_DNA"/>
</dbReference>
<sequence>MAEKPGMRVALLAVTLACGLVDGAAAQGAAQAQSREAIFAQMLRDPGNVTLALRYAKLSNDEGDLEAAIGALERILFYNPSEPNARLYLGLLYAKLGSNDMARGYFESVLQHPATPEPIRARAEALLAKANERLSPHQWNNYIRTGVRYQSNGNDEPDGEYQVFDPINGLTTVEGNPTDDWNAYVQTGTFYSYDFGNQRGDRFEASLTTYNTRNARFDDFNYNMAEVTAGIRFGLPMENGMASVKPYVIGTAALLDDQEYFHGGGGGLVFDIPVGKIVVSPFAEAVWREYENNDEINIIGGSQFEDRNGVTTTAGFRLATSTYAAYRFNARLAYETRDADQDYEGFERFLAEIQFPFDVNIKGHQLLITPLFGVRYTNYDAPDPTVQDVDGIDDVTREDLEFRVGLAADYAINDWAGVGAQVLYRTTDSNLNAYETDNWTISFGPNFRF</sequence>
<proteinExistence type="predicted"/>
<dbReference type="Proteomes" id="UP001595796">
    <property type="component" value="Unassembled WGS sequence"/>
</dbReference>
<comment type="caution">
    <text evidence="1">The sequence shown here is derived from an EMBL/GenBank/DDBJ whole genome shotgun (WGS) entry which is preliminary data.</text>
</comment>
<keyword evidence="2" id="KW-1185">Reference proteome</keyword>
<protein>
    <recommendedName>
        <fullName evidence="3">Tetratricopeptide repeat protein</fullName>
    </recommendedName>
</protein>
<evidence type="ECO:0000313" key="1">
    <source>
        <dbReference type="EMBL" id="MFC5067450.1"/>
    </source>
</evidence>
<evidence type="ECO:0008006" key="3">
    <source>
        <dbReference type="Google" id="ProtNLM"/>
    </source>
</evidence>
<organism evidence="1 2">
    <name type="scientific">Flaviflagellibacter deserti</name>
    <dbReference type="NCBI Taxonomy" id="2267266"/>
    <lineage>
        <taxon>Bacteria</taxon>
        <taxon>Pseudomonadati</taxon>
        <taxon>Pseudomonadota</taxon>
        <taxon>Alphaproteobacteria</taxon>
        <taxon>Hyphomicrobiales</taxon>
        <taxon>Flaviflagellibacter</taxon>
    </lineage>
</organism>
<evidence type="ECO:0000313" key="2">
    <source>
        <dbReference type="Proteomes" id="UP001595796"/>
    </source>
</evidence>
<accession>A0ABV9Z159</accession>